<reference evidence="1 2" key="1">
    <citation type="submission" date="2019-09" db="EMBL/GenBank/DDBJ databases">
        <authorList>
            <consortium name="PulseNet: The National Subtyping Network for Foodborne Disease Surveillance"/>
            <person name="Tarr C.L."/>
            <person name="Trees E."/>
            <person name="Katz L.S."/>
            <person name="Carleton-Romer H.A."/>
            <person name="Stroika S."/>
            <person name="Kucerova Z."/>
            <person name="Roache K.F."/>
            <person name="Sabol A.L."/>
            <person name="Besser J."/>
            <person name="Gerner-Smidt P."/>
        </authorList>
    </citation>
    <scope>NUCLEOTIDE SEQUENCE [LARGE SCALE GENOMIC DNA]</scope>
    <source>
        <strain evidence="1 2">PNUSAC011760</strain>
    </source>
</reference>
<dbReference type="Pfam" id="PF03692">
    <property type="entry name" value="CxxCxxCC"/>
    <property type="match status" value="1"/>
</dbReference>
<dbReference type="AlphaFoldDB" id="A0A698FRV7"/>
<name>A0A698FRV7_CAMLA</name>
<gene>
    <name evidence="1" type="ORF">F5R70_01680</name>
</gene>
<dbReference type="RefSeq" id="WP_087685594.1">
    <property type="nucleotide sequence ID" value="NZ_CP177183.1"/>
</dbReference>
<evidence type="ECO:0000313" key="1">
    <source>
        <dbReference type="EMBL" id="ECW8954158.1"/>
    </source>
</evidence>
<sequence length="88" mass="10356">MLFPCTQCGLCCKNISNIKELASFDLGNGVCKFLDLKTNKCKIYEQRPDVCDVGFMYKKFFKKYYSEDEFIHINMQACQKLQDKFNKN</sequence>
<dbReference type="Proteomes" id="UP000440714">
    <property type="component" value="Unassembled WGS sequence"/>
</dbReference>
<dbReference type="InterPro" id="IPR005358">
    <property type="entry name" value="Puta_zinc/iron-chelating_dom"/>
</dbReference>
<comment type="caution">
    <text evidence="1">The sequence shown here is derived from an EMBL/GenBank/DDBJ whole genome shotgun (WGS) entry which is preliminary data.</text>
</comment>
<organism evidence="1 2">
    <name type="scientific">Campylobacter lari</name>
    <dbReference type="NCBI Taxonomy" id="201"/>
    <lineage>
        <taxon>Bacteria</taxon>
        <taxon>Pseudomonadati</taxon>
        <taxon>Campylobacterota</taxon>
        <taxon>Epsilonproteobacteria</taxon>
        <taxon>Campylobacterales</taxon>
        <taxon>Campylobacteraceae</taxon>
        <taxon>Campylobacter</taxon>
    </lineage>
</organism>
<evidence type="ECO:0000313" key="2">
    <source>
        <dbReference type="Proteomes" id="UP000440714"/>
    </source>
</evidence>
<proteinExistence type="predicted"/>
<dbReference type="EMBL" id="AAKYAN010000002">
    <property type="protein sequence ID" value="ECW8954158.1"/>
    <property type="molecule type" value="Genomic_DNA"/>
</dbReference>
<accession>A0A698FRV7</accession>
<protein>
    <submittedName>
        <fullName evidence="1">YkgJ family cysteine cluster protein</fullName>
    </submittedName>
</protein>